<dbReference type="AlphaFoldDB" id="A0AAC9LBH3"/>
<dbReference type="SUPFAM" id="SSF53474">
    <property type="entry name" value="alpha/beta-Hydrolases"/>
    <property type="match status" value="1"/>
</dbReference>
<dbReference type="InterPro" id="IPR029058">
    <property type="entry name" value="AB_hydrolase_fold"/>
</dbReference>
<accession>A0AAC9LBH3</accession>
<comment type="catalytic activity">
    <reaction evidence="1">
        <text>Hydrolysis of Pro-|-Xaa &gt;&gt; Ala-|-Xaa in oligopeptides.</text>
        <dbReference type="EC" id="3.4.21.26"/>
    </reaction>
</comment>
<dbReference type="EMBL" id="CP016076">
    <property type="protein sequence ID" value="APU13652.1"/>
    <property type="molecule type" value="Genomic_DNA"/>
</dbReference>
<evidence type="ECO:0000256" key="5">
    <source>
        <dbReference type="ARBA" id="ARBA00022801"/>
    </source>
</evidence>
<proteinExistence type="inferred from homology"/>
<name>A0AAC9LBH3_9PSEU</name>
<evidence type="ECO:0000256" key="3">
    <source>
        <dbReference type="ARBA" id="ARBA00011897"/>
    </source>
</evidence>
<comment type="similarity">
    <text evidence="2">Belongs to the peptidase S9A family.</text>
</comment>
<dbReference type="EC" id="3.4.21.26" evidence="3"/>
<dbReference type="GO" id="GO:0004252">
    <property type="term" value="F:serine-type endopeptidase activity"/>
    <property type="evidence" value="ECO:0007669"/>
    <property type="project" value="UniProtKB-EC"/>
</dbReference>
<dbReference type="Gene3D" id="2.130.10.120">
    <property type="entry name" value="Prolyl oligopeptidase, N-terminal domain"/>
    <property type="match status" value="1"/>
</dbReference>
<dbReference type="PANTHER" id="PTHR42881:SF2">
    <property type="entry name" value="PROLYL ENDOPEPTIDASE"/>
    <property type="match status" value="1"/>
</dbReference>
<dbReference type="InterPro" id="IPR002471">
    <property type="entry name" value="Pept_S9_AS"/>
</dbReference>
<gene>
    <name evidence="9" type="ORF">UA74_07920</name>
</gene>
<dbReference type="Gene3D" id="3.40.50.1820">
    <property type="entry name" value="alpha/beta hydrolase"/>
    <property type="match status" value="1"/>
</dbReference>
<keyword evidence="6" id="KW-0720">Serine protease</keyword>
<evidence type="ECO:0000256" key="1">
    <source>
        <dbReference type="ARBA" id="ARBA00001070"/>
    </source>
</evidence>
<evidence type="ECO:0000259" key="8">
    <source>
        <dbReference type="Pfam" id="PF02897"/>
    </source>
</evidence>
<dbReference type="InterPro" id="IPR002470">
    <property type="entry name" value="Peptidase_S9A"/>
</dbReference>
<dbReference type="Pfam" id="PF02897">
    <property type="entry name" value="Peptidase_S9_N"/>
    <property type="match status" value="1"/>
</dbReference>
<evidence type="ECO:0000256" key="4">
    <source>
        <dbReference type="ARBA" id="ARBA00022670"/>
    </source>
</evidence>
<dbReference type="InterPro" id="IPR001375">
    <property type="entry name" value="Peptidase_S9_cat"/>
</dbReference>
<dbReference type="PRINTS" id="PR00862">
    <property type="entry name" value="PROLIGOPTASE"/>
</dbReference>
<sequence length="706" mass="77147">MPADSPIYPDAAREDLIEDLHGRAVADPYRRLEDPADPATLAWQEAQDGLASAVLGALPGRERLAARLTELAGAGSVSAPVWRAGRAFFTRRLPDEDHAVLYVRETAADGTTSERTLLDMNRLDPTGRTTLDTWSPSREGTLLAYQLSVGGDEHSLLHVLDVATGEVVDGPIDRCRYSAVAWLPGGREFYYVRRLPPEDVPEGEEQFHRRVWLHRVGQDAATDVEVHGAGLDLTNYYGVRVSADGRWLVVDARPGTAPRNSTWLADLAATGELRQISDERNEAMLHAWVNRDGRLYLLTTLDAPRWRLCVADPARPDRADWTELISEDVDSVLSGVEWLPGDEQVPAQLVVLRARHAVSELALHDPTTGAQTALVPLPGPGTVTSLSTVDPRTDTGGDRLWFGWTDFLTPTGVRGYWAGSGREDLVESAPGSVTPPSVRSEQIVYRSKDGTPVRLFLVSPDSSVATSRPAILTGYGGFSVSRRPAYNSAALAWVEAGGIWATASLRGGGEEGEAWHQAGMRDRKQNVFDDFHSAADELIARQWTTPDQLAIMGGSNGGLLVGAALTQRPDLFRAVVCSAPLLDMVRYERFLLGRTWNDEYGTADDPEQLDWLLGYSPYHRVTSGVEYPSVLFTVFDSDSRVDPCHARKMCAALQHATTGDPEKRPVLLRRETEVGHGARSVTQAVALSADQLAFLAAQTGLDLRQD</sequence>
<evidence type="ECO:0000259" key="7">
    <source>
        <dbReference type="Pfam" id="PF00326"/>
    </source>
</evidence>
<dbReference type="RefSeq" id="WP_075739706.1">
    <property type="nucleotide sequence ID" value="NZ_CP016076.1"/>
</dbReference>
<evidence type="ECO:0000313" key="10">
    <source>
        <dbReference type="Proteomes" id="UP000185511"/>
    </source>
</evidence>
<evidence type="ECO:0000313" key="9">
    <source>
        <dbReference type="EMBL" id="APU13652.1"/>
    </source>
</evidence>
<dbReference type="GO" id="GO:0070012">
    <property type="term" value="F:oligopeptidase activity"/>
    <property type="evidence" value="ECO:0007669"/>
    <property type="project" value="TreeGrafter"/>
</dbReference>
<dbReference type="PANTHER" id="PTHR42881">
    <property type="entry name" value="PROLYL ENDOPEPTIDASE"/>
    <property type="match status" value="1"/>
</dbReference>
<dbReference type="InterPro" id="IPR051167">
    <property type="entry name" value="Prolyl_oligopep/macrocyclase"/>
</dbReference>
<feature type="domain" description="Peptidase S9 prolyl oligopeptidase catalytic" evidence="7">
    <location>
        <begin position="490"/>
        <end position="700"/>
    </location>
</feature>
<keyword evidence="10" id="KW-1185">Reference proteome</keyword>
<dbReference type="GO" id="GO:0005829">
    <property type="term" value="C:cytosol"/>
    <property type="evidence" value="ECO:0007669"/>
    <property type="project" value="TreeGrafter"/>
</dbReference>
<keyword evidence="5 9" id="KW-0378">Hydrolase</keyword>
<evidence type="ECO:0000256" key="6">
    <source>
        <dbReference type="ARBA" id="ARBA00022825"/>
    </source>
</evidence>
<reference evidence="10" key="1">
    <citation type="submission" date="2016-06" db="EMBL/GenBank/DDBJ databases">
        <title>Complete genome sequence of Actinoalloteichus fjordicus DSM 46855 (=ADI127-17), type strain of the new species Actinoalloteichus fjordicus.</title>
        <authorList>
            <person name="Ruckert C."/>
            <person name="Nouioui I."/>
            <person name="Willmese J."/>
            <person name="van Wezel G."/>
            <person name="Klenk H.-P."/>
            <person name="Kalinowski J."/>
            <person name="Zotchev S.B."/>
        </authorList>
    </citation>
    <scope>NUCLEOTIDE SEQUENCE [LARGE SCALE GENOMIC DNA]</scope>
    <source>
        <strain evidence="10">ADI127-7</strain>
    </source>
</reference>
<protein>
    <recommendedName>
        <fullName evidence="3">prolyl oligopeptidase</fullName>
        <ecNumber evidence="3">3.4.21.26</ecNumber>
    </recommendedName>
</protein>
<dbReference type="InterPro" id="IPR023302">
    <property type="entry name" value="Pept_S9A_N"/>
</dbReference>
<dbReference type="SUPFAM" id="SSF50993">
    <property type="entry name" value="Peptidase/esterase 'gauge' domain"/>
    <property type="match status" value="1"/>
</dbReference>
<keyword evidence="4 9" id="KW-0645">Protease</keyword>
<dbReference type="KEGG" id="acad:UA74_07920"/>
<dbReference type="PROSITE" id="PS00708">
    <property type="entry name" value="PRO_ENDOPEP_SER"/>
    <property type="match status" value="1"/>
</dbReference>
<dbReference type="Proteomes" id="UP000185511">
    <property type="component" value="Chromosome"/>
</dbReference>
<dbReference type="GO" id="GO:0006508">
    <property type="term" value="P:proteolysis"/>
    <property type="evidence" value="ECO:0007669"/>
    <property type="project" value="UniProtKB-KW"/>
</dbReference>
<dbReference type="Pfam" id="PF00326">
    <property type="entry name" value="Peptidase_S9"/>
    <property type="match status" value="1"/>
</dbReference>
<feature type="domain" description="Peptidase S9A N-terminal" evidence="8">
    <location>
        <begin position="9"/>
        <end position="411"/>
    </location>
</feature>
<evidence type="ECO:0000256" key="2">
    <source>
        <dbReference type="ARBA" id="ARBA00005228"/>
    </source>
</evidence>
<organism evidence="9 10">
    <name type="scientific">Actinoalloteichus fjordicus</name>
    <dbReference type="NCBI Taxonomy" id="1612552"/>
    <lineage>
        <taxon>Bacteria</taxon>
        <taxon>Bacillati</taxon>
        <taxon>Actinomycetota</taxon>
        <taxon>Actinomycetes</taxon>
        <taxon>Pseudonocardiales</taxon>
        <taxon>Pseudonocardiaceae</taxon>
        <taxon>Actinoalloteichus</taxon>
    </lineage>
</organism>